<dbReference type="PANTHER" id="PTHR12350">
    <property type="entry name" value="HISTONE-LYSINE N-METHYLTRANSFERASE-RELATED"/>
    <property type="match status" value="1"/>
</dbReference>
<evidence type="ECO:0000259" key="1">
    <source>
        <dbReference type="PROSITE" id="PS50868"/>
    </source>
</evidence>
<dbReference type="PROSITE" id="PS50868">
    <property type="entry name" value="POST_SET"/>
    <property type="match status" value="1"/>
</dbReference>
<organism evidence="2 3">
    <name type="scientific">Cutaneotrichosporon cavernicola</name>
    <dbReference type="NCBI Taxonomy" id="279322"/>
    <lineage>
        <taxon>Eukaryota</taxon>
        <taxon>Fungi</taxon>
        <taxon>Dikarya</taxon>
        <taxon>Basidiomycota</taxon>
        <taxon>Agaricomycotina</taxon>
        <taxon>Tremellomycetes</taxon>
        <taxon>Trichosporonales</taxon>
        <taxon>Trichosporonaceae</taxon>
        <taxon>Cutaneotrichosporon</taxon>
    </lineage>
</organism>
<sequence>MSMSIISLDAVKDHLPNDAPAEYLKPMSAEGYTPSHTGFHVVFSSAANGSESFSSKLVADRAFAPGERLALLDNKSLAPVKAYSSVQFGNGPDDHLELNSDILFKMYLYPGAPGRWEVVAGPRGLSAGQDITFFYPSTEWDMAQGFDCSCGAKTCLGHVYGAAHLTLEELEARGLVNEHIRAAKAAQAATIRANKAKAASVANGVNGVVNVNGAANGVH</sequence>
<dbReference type="InterPro" id="IPR003616">
    <property type="entry name" value="Post-SET_dom"/>
</dbReference>
<feature type="domain" description="Post-SET" evidence="1">
    <location>
        <begin position="144"/>
        <end position="160"/>
    </location>
</feature>
<evidence type="ECO:0000313" key="3">
    <source>
        <dbReference type="Proteomes" id="UP001233271"/>
    </source>
</evidence>
<dbReference type="PANTHER" id="PTHR12350:SF19">
    <property type="entry name" value="SET DOMAIN-CONTAINING PROTEIN"/>
    <property type="match status" value="1"/>
</dbReference>
<dbReference type="KEGG" id="ccac:CcaHIS019_0508430"/>
<evidence type="ECO:0000313" key="2">
    <source>
        <dbReference type="EMBL" id="BEI93215.1"/>
    </source>
</evidence>
<dbReference type="EMBL" id="AP028216">
    <property type="protein sequence ID" value="BEI93215.1"/>
    <property type="molecule type" value="Genomic_DNA"/>
</dbReference>
<gene>
    <name evidence="2" type="ORF">CcaverHIS019_0508430</name>
</gene>
<protein>
    <recommendedName>
        <fullName evidence="1">Post-SET domain-containing protein</fullName>
    </recommendedName>
</protein>
<dbReference type="InterPro" id="IPR053201">
    <property type="entry name" value="Flavunoidine_N-MTase"/>
</dbReference>
<dbReference type="Proteomes" id="UP001233271">
    <property type="component" value="Chromosome 5"/>
</dbReference>
<dbReference type="RefSeq" id="XP_060458480.1">
    <property type="nucleotide sequence ID" value="XM_060602047.1"/>
</dbReference>
<proteinExistence type="predicted"/>
<name>A0AA48L793_9TREE</name>
<dbReference type="GeneID" id="85497085"/>
<reference evidence="2" key="1">
    <citation type="journal article" date="2023" name="BMC Genomics">
        <title>Chromosome-level genome assemblies of Cutaneotrichosporon spp. (Trichosporonales, Basidiomycota) reveal imbalanced evolution between nucleotide sequences and chromosome synteny.</title>
        <authorList>
            <person name="Kobayashi Y."/>
            <person name="Kayamori A."/>
            <person name="Aoki K."/>
            <person name="Shiwa Y."/>
            <person name="Matsutani M."/>
            <person name="Fujita N."/>
            <person name="Sugita T."/>
            <person name="Iwasaki W."/>
            <person name="Tanaka N."/>
            <person name="Takashima M."/>
        </authorList>
    </citation>
    <scope>NUCLEOTIDE SEQUENCE</scope>
    <source>
        <strain evidence="2">HIS019</strain>
    </source>
</reference>
<keyword evidence="3" id="KW-1185">Reference proteome</keyword>
<dbReference type="AlphaFoldDB" id="A0AA48L793"/>
<accession>A0AA48L793</accession>